<dbReference type="PIRSF" id="PIRSF037532">
    <property type="entry name" value="STHK_NtrY"/>
    <property type="match status" value="1"/>
</dbReference>
<dbReference type="InterPro" id="IPR013767">
    <property type="entry name" value="PAS_fold"/>
</dbReference>
<evidence type="ECO:0000256" key="11">
    <source>
        <dbReference type="ARBA" id="ARBA00022989"/>
    </source>
</evidence>
<dbReference type="SMART" id="SM00091">
    <property type="entry name" value="PAS"/>
    <property type="match status" value="1"/>
</dbReference>
<evidence type="ECO:0000313" key="18">
    <source>
        <dbReference type="EMBL" id="MDT7041228.1"/>
    </source>
</evidence>
<comment type="caution">
    <text evidence="18">The sequence shown here is derived from an EMBL/GenBank/DDBJ whole genome shotgun (WGS) entry which is preliminary data.</text>
</comment>
<name>A0ABU3K4E7_9BACT</name>
<keyword evidence="6" id="KW-0808">Transferase</keyword>
<keyword evidence="9" id="KW-0418">Kinase</keyword>
<keyword evidence="12" id="KW-0902">Two-component regulatory system</keyword>
<dbReference type="Gene3D" id="3.30.565.10">
    <property type="entry name" value="Histidine kinase-like ATPase, C-terminal domain"/>
    <property type="match status" value="1"/>
</dbReference>
<evidence type="ECO:0000256" key="7">
    <source>
        <dbReference type="ARBA" id="ARBA00022692"/>
    </source>
</evidence>
<dbReference type="SUPFAM" id="SSF55785">
    <property type="entry name" value="PYP-like sensor domain (PAS domain)"/>
    <property type="match status" value="1"/>
</dbReference>
<feature type="transmembrane region" description="Helical" evidence="14">
    <location>
        <begin position="39"/>
        <end position="57"/>
    </location>
</feature>
<dbReference type="SUPFAM" id="SSF47384">
    <property type="entry name" value="Homodimeric domain of signal transducing histidine kinase"/>
    <property type="match status" value="1"/>
</dbReference>
<evidence type="ECO:0000256" key="5">
    <source>
        <dbReference type="ARBA" id="ARBA00022553"/>
    </source>
</evidence>
<dbReference type="InterPro" id="IPR004358">
    <property type="entry name" value="Sig_transdc_His_kin-like_C"/>
</dbReference>
<evidence type="ECO:0000256" key="4">
    <source>
        <dbReference type="ARBA" id="ARBA00022475"/>
    </source>
</evidence>
<dbReference type="Pfam" id="PF00512">
    <property type="entry name" value="HisKA"/>
    <property type="match status" value="1"/>
</dbReference>
<dbReference type="Gene3D" id="1.10.287.130">
    <property type="match status" value="1"/>
</dbReference>
<dbReference type="CDD" id="cd06225">
    <property type="entry name" value="HAMP"/>
    <property type="match status" value="1"/>
</dbReference>
<gene>
    <name evidence="18" type="ORF">PPG34_02625</name>
</gene>
<keyword evidence="4" id="KW-1003">Cell membrane</keyword>
<dbReference type="NCBIfam" id="TIGR00229">
    <property type="entry name" value="sensory_box"/>
    <property type="match status" value="1"/>
</dbReference>
<dbReference type="InterPro" id="IPR036097">
    <property type="entry name" value="HisK_dim/P_sf"/>
</dbReference>
<dbReference type="PANTHER" id="PTHR42878">
    <property type="entry name" value="TWO-COMPONENT HISTIDINE KINASE"/>
    <property type="match status" value="1"/>
</dbReference>
<keyword evidence="13 14" id="KW-0472">Membrane</keyword>
<dbReference type="Proteomes" id="UP001250932">
    <property type="component" value="Unassembled WGS sequence"/>
</dbReference>
<dbReference type="InterPro" id="IPR000014">
    <property type="entry name" value="PAS"/>
</dbReference>
<evidence type="ECO:0000256" key="3">
    <source>
        <dbReference type="ARBA" id="ARBA00012438"/>
    </source>
</evidence>
<organism evidence="18 19">
    <name type="scientific">Candidatus Nitronereus thalassa</name>
    <dbReference type="NCBI Taxonomy" id="3020898"/>
    <lineage>
        <taxon>Bacteria</taxon>
        <taxon>Pseudomonadati</taxon>
        <taxon>Nitrospirota</taxon>
        <taxon>Nitrospiria</taxon>
        <taxon>Nitrospirales</taxon>
        <taxon>Nitrospiraceae</taxon>
        <taxon>Candidatus Nitronereus</taxon>
    </lineage>
</organism>
<dbReference type="Pfam" id="PF00672">
    <property type="entry name" value="HAMP"/>
    <property type="match status" value="1"/>
</dbReference>
<feature type="domain" description="Histidine kinase" evidence="15">
    <location>
        <begin position="555"/>
        <end position="766"/>
    </location>
</feature>
<evidence type="ECO:0000256" key="10">
    <source>
        <dbReference type="ARBA" id="ARBA00022840"/>
    </source>
</evidence>
<dbReference type="InterPro" id="IPR003660">
    <property type="entry name" value="HAMP_dom"/>
</dbReference>
<evidence type="ECO:0000256" key="8">
    <source>
        <dbReference type="ARBA" id="ARBA00022741"/>
    </source>
</evidence>
<dbReference type="InterPro" id="IPR036890">
    <property type="entry name" value="HATPase_C_sf"/>
</dbReference>
<evidence type="ECO:0000259" key="17">
    <source>
        <dbReference type="PROSITE" id="PS50885"/>
    </source>
</evidence>
<dbReference type="EC" id="2.7.13.3" evidence="3"/>
<dbReference type="InterPro" id="IPR050351">
    <property type="entry name" value="BphY/WalK/GraS-like"/>
</dbReference>
<dbReference type="PRINTS" id="PR00344">
    <property type="entry name" value="BCTRLSENSOR"/>
</dbReference>
<evidence type="ECO:0000259" key="15">
    <source>
        <dbReference type="PROSITE" id="PS50109"/>
    </source>
</evidence>
<dbReference type="InterPro" id="IPR003594">
    <property type="entry name" value="HATPase_dom"/>
</dbReference>
<sequence length="766" mass="85739">MASPSKLAPRLMPSKKLRERFIRDDEQGPKAQHLHLKPVWIVLLLLIPCLLLTMYYARYGMTGGLKTDSLLPSASYAMVLFLVYLDVVGLVVLTLLLSRNLIKAYFERRHRLLGSGFRTKLIAAFIGFSLVPTVLLAFVASGVISEVMKVWFNDQIEQVLKDSEEMARMYHEGHTALATKSAQAISKEIFREDMLRPEHREILMAAMARKRGELNLTGIEVFSSKLETLARMVDPDVPTTMLSLPVGQLVLQVLDTGKELTSVQEAPIGRLIRAAVPISSNRDPNGIEGVVVVGSYVSESLLAKMEGIARQYTDFRQIKAMENPIKAGAYLFVAVVTVLLLFSATWFGFYVARGITVPIQKLAEGTEAVARGDLSVRIAVKATDEIGTLVDSFNRMTTDLSTGKAELEQANQSLLQSNIEADRRRAYTEAVVETIASGVLSLDVHAMITTFNHSAERILGVMADDVRGRLVFDVFKENNFSLFQEAYDRILVDGRDTLTLEGQMEVQGKLLTIGLSLSRMRNESGKDLGFVLVFEDRSELIKAQKTAAWQEVAQRIAHEIKNPLTPIQLAAQRLRKKFFDKAPDFEDIFDQSTGVIVNEVGSLKRMVDEFSKFARMPAPHMVRESLHEVIEKVVALYTGGHRDVTFHLTLDPTLPLVNMDREQMRRVFVNLFDNAIQAMEQKGRLWVTTEMDWKLQRVMIKVIDEGPGIRHEDQDKLFLPYFSKRSAGTGLGLAIVHRIVTDHNGTIQVANHQTQGAVFSIELPIA</sequence>
<dbReference type="Gene3D" id="6.10.340.10">
    <property type="match status" value="1"/>
</dbReference>
<keyword evidence="19" id="KW-1185">Reference proteome</keyword>
<dbReference type="SUPFAM" id="SSF55874">
    <property type="entry name" value="ATPase domain of HSP90 chaperone/DNA topoisomerase II/histidine kinase"/>
    <property type="match status" value="1"/>
</dbReference>
<dbReference type="Gene3D" id="3.30.450.20">
    <property type="entry name" value="PAS domain"/>
    <property type="match status" value="1"/>
</dbReference>
<evidence type="ECO:0000256" key="2">
    <source>
        <dbReference type="ARBA" id="ARBA00004651"/>
    </source>
</evidence>
<evidence type="ECO:0000259" key="16">
    <source>
        <dbReference type="PROSITE" id="PS50112"/>
    </source>
</evidence>
<dbReference type="GO" id="GO:0005524">
    <property type="term" value="F:ATP binding"/>
    <property type="evidence" value="ECO:0007669"/>
    <property type="project" value="UniProtKB-KW"/>
</dbReference>
<dbReference type="Pfam" id="PF02518">
    <property type="entry name" value="HATPase_c"/>
    <property type="match status" value="1"/>
</dbReference>
<evidence type="ECO:0000256" key="9">
    <source>
        <dbReference type="ARBA" id="ARBA00022777"/>
    </source>
</evidence>
<dbReference type="Pfam" id="PF19312">
    <property type="entry name" value="NtrY_N"/>
    <property type="match status" value="1"/>
</dbReference>
<proteinExistence type="predicted"/>
<feature type="domain" description="HAMP" evidence="17">
    <location>
        <begin position="353"/>
        <end position="405"/>
    </location>
</feature>
<dbReference type="SMART" id="SM00387">
    <property type="entry name" value="HATPase_c"/>
    <property type="match status" value="1"/>
</dbReference>
<dbReference type="PROSITE" id="PS50885">
    <property type="entry name" value="HAMP"/>
    <property type="match status" value="1"/>
</dbReference>
<feature type="domain" description="PAS" evidence="16">
    <location>
        <begin position="424"/>
        <end position="494"/>
    </location>
</feature>
<keyword evidence="11 14" id="KW-1133">Transmembrane helix</keyword>
<reference evidence="18 19" key="1">
    <citation type="journal article" date="2023" name="ISME J.">
        <title>Cultivation and genomic characterization of novel and ubiquitous marine nitrite-oxidizing bacteria from the Nitrospirales.</title>
        <authorList>
            <person name="Mueller A.J."/>
            <person name="Daebeler A."/>
            <person name="Herbold C.W."/>
            <person name="Kirkegaard R.H."/>
            <person name="Daims H."/>
        </authorList>
    </citation>
    <scope>NUCLEOTIDE SEQUENCE [LARGE SCALE GENOMIC DNA]</scope>
    <source>
        <strain evidence="18 19">EB</strain>
    </source>
</reference>
<dbReference type="CDD" id="cd00130">
    <property type="entry name" value="PAS"/>
    <property type="match status" value="1"/>
</dbReference>
<dbReference type="RefSeq" id="WP_313831584.1">
    <property type="nucleotide sequence ID" value="NZ_JAQOUE010000001.1"/>
</dbReference>
<feature type="transmembrane region" description="Helical" evidence="14">
    <location>
        <begin position="77"/>
        <end position="98"/>
    </location>
</feature>
<dbReference type="CDD" id="cd00082">
    <property type="entry name" value="HisKA"/>
    <property type="match status" value="1"/>
</dbReference>
<dbReference type="PROSITE" id="PS50109">
    <property type="entry name" value="HIS_KIN"/>
    <property type="match status" value="1"/>
</dbReference>
<dbReference type="SMART" id="SM00304">
    <property type="entry name" value="HAMP"/>
    <property type="match status" value="1"/>
</dbReference>
<accession>A0ABU3K4E7</accession>
<dbReference type="Pfam" id="PF00989">
    <property type="entry name" value="PAS"/>
    <property type="match status" value="1"/>
</dbReference>
<comment type="subcellular location">
    <subcellularLocation>
        <location evidence="2">Cell membrane</location>
        <topology evidence="2">Multi-pass membrane protein</topology>
    </subcellularLocation>
</comment>
<feature type="transmembrane region" description="Helical" evidence="14">
    <location>
        <begin position="329"/>
        <end position="352"/>
    </location>
</feature>
<keyword evidence="8" id="KW-0547">Nucleotide-binding</keyword>
<dbReference type="InterPro" id="IPR045671">
    <property type="entry name" value="NtrY-like_N"/>
</dbReference>
<comment type="catalytic activity">
    <reaction evidence="1">
        <text>ATP + protein L-histidine = ADP + protein N-phospho-L-histidine.</text>
        <dbReference type="EC" id="2.7.13.3"/>
    </reaction>
</comment>
<evidence type="ECO:0000256" key="12">
    <source>
        <dbReference type="ARBA" id="ARBA00023012"/>
    </source>
</evidence>
<dbReference type="PANTHER" id="PTHR42878:SF7">
    <property type="entry name" value="SENSOR HISTIDINE KINASE GLRK"/>
    <property type="match status" value="1"/>
</dbReference>
<dbReference type="PROSITE" id="PS50112">
    <property type="entry name" value="PAS"/>
    <property type="match status" value="1"/>
</dbReference>
<protein>
    <recommendedName>
        <fullName evidence="3">histidine kinase</fullName>
        <ecNumber evidence="3">2.7.13.3</ecNumber>
    </recommendedName>
</protein>
<evidence type="ECO:0000256" key="14">
    <source>
        <dbReference type="SAM" id="Phobius"/>
    </source>
</evidence>
<dbReference type="InterPro" id="IPR003661">
    <property type="entry name" value="HisK_dim/P_dom"/>
</dbReference>
<evidence type="ECO:0000313" key="19">
    <source>
        <dbReference type="Proteomes" id="UP001250932"/>
    </source>
</evidence>
<dbReference type="EMBL" id="JAQOUE010000001">
    <property type="protein sequence ID" value="MDT7041228.1"/>
    <property type="molecule type" value="Genomic_DNA"/>
</dbReference>
<dbReference type="SUPFAM" id="SSF158472">
    <property type="entry name" value="HAMP domain-like"/>
    <property type="match status" value="1"/>
</dbReference>
<feature type="transmembrane region" description="Helical" evidence="14">
    <location>
        <begin position="119"/>
        <end position="140"/>
    </location>
</feature>
<evidence type="ECO:0000256" key="6">
    <source>
        <dbReference type="ARBA" id="ARBA00022679"/>
    </source>
</evidence>
<dbReference type="SMART" id="SM00388">
    <property type="entry name" value="HisKA"/>
    <property type="match status" value="1"/>
</dbReference>
<evidence type="ECO:0000256" key="13">
    <source>
        <dbReference type="ARBA" id="ARBA00023136"/>
    </source>
</evidence>
<keyword evidence="5" id="KW-0597">Phosphoprotein</keyword>
<keyword evidence="7 14" id="KW-0812">Transmembrane</keyword>
<evidence type="ECO:0000256" key="1">
    <source>
        <dbReference type="ARBA" id="ARBA00000085"/>
    </source>
</evidence>
<dbReference type="InterPro" id="IPR005467">
    <property type="entry name" value="His_kinase_dom"/>
</dbReference>
<keyword evidence="10 18" id="KW-0067">ATP-binding</keyword>
<dbReference type="InterPro" id="IPR017232">
    <property type="entry name" value="NtrY"/>
</dbReference>
<dbReference type="InterPro" id="IPR035965">
    <property type="entry name" value="PAS-like_dom_sf"/>
</dbReference>